<name>A0A6I8TDW9_AEDAE</name>
<feature type="compositionally biased region" description="Acidic residues" evidence="2">
    <location>
        <begin position="762"/>
        <end position="771"/>
    </location>
</feature>
<feature type="compositionally biased region" description="Basic and acidic residues" evidence="2">
    <location>
        <begin position="116"/>
        <end position="126"/>
    </location>
</feature>
<dbReference type="InParanoid" id="A0A6I8TDW9"/>
<dbReference type="GO" id="GO:0005634">
    <property type="term" value="C:nucleus"/>
    <property type="evidence" value="ECO:0007669"/>
    <property type="project" value="UniProtKB-SubCell"/>
</dbReference>
<dbReference type="PANTHER" id="PTHR22929:SF0">
    <property type="entry name" value="TRANSCRIPTION FACTOR TFIIIB COMPONENT B'' HOMOLOG"/>
    <property type="match status" value="1"/>
</dbReference>
<proteinExistence type="predicted"/>
<feature type="region of interest" description="Disordered" evidence="2">
    <location>
        <begin position="209"/>
        <end position="256"/>
    </location>
</feature>
<feature type="compositionally biased region" description="Polar residues" evidence="2">
    <location>
        <begin position="772"/>
        <end position="781"/>
    </location>
</feature>
<feature type="compositionally biased region" description="Polar residues" evidence="2">
    <location>
        <begin position="506"/>
        <end position="517"/>
    </location>
</feature>
<dbReference type="InterPro" id="IPR009057">
    <property type="entry name" value="Homeodomain-like_sf"/>
</dbReference>
<dbReference type="InterPro" id="IPR001005">
    <property type="entry name" value="SANT/Myb"/>
</dbReference>
<evidence type="ECO:0000256" key="2">
    <source>
        <dbReference type="SAM" id="MobiDB-lite"/>
    </source>
</evidence>
<feature type="compositionally biased region" description="Polar residues" evidence="2">
    <location>
        <begin position="666"/>
        <end position="686"/>
    </location>
</feature>
<feature type="compositionally biased region" description="Basic and acidic residues" evidence="2">
    <location>
        <begin position="163"/>
        <end position="176"/>
    </location>
</feature>
<accession>A0A6I8TDW9</accession>
<evidence type="ECO:0000313" key="4">
    <source>
        <dbReference type="Proteomes" id="UP000008820"/>
    </source>
</evidence>
<dbReference type="SMART" id="SM00717">
    <property type="entry name" value="SANT"/>
    <property type="match status" value="1"/>
</dbReference>
<organism evidence="3 4">
    <name type="scientific">Aedes aegypti</name>
    <name type="common">Yellowfever mosquito</name>
    <name type="synonym">Culex aegypti</name>
    <dbReference type="NCBI Taxonomy" id="7159"/>
    <lineage>
        <taxon>Eukaryota</taxon>
        <taxon>Metazoa</taxon>
        <taxon>Ecdysozoa</taxon>
        <taxon>Arthropoda</taxon>
        <taxon>Hexapoda</taxon>
        <taxon>Insecta</taxon>
        <taxon>Pterygota</taxon>
        <taxon>Neoptera</taxon>
        <taxon>Endopterygota</taxon>
        <taxon>Diptera</taxon>
        <taxon>Nematocera</taxon>
        <taxon>Culicoidea</taxon>
        <taxon>Culicidae</taxon>
        <taxon>Culicinae</taxon>
        <taxon>Aedini</taxon>
        <taxon>Aedes</taxon>
        <taxon>Stegomyia</taxon>
    </lineage>
</organism>
<feature type="region of interest" description="Disordered" evidence="2">
    <location>
        <begin position="706"/>
        <end position="801"/>
    </location>
</feature>
<comment type="subcellular location">
    <subcellularLocation>
        <location evidence="1">Nucleus</location>
    </subcellularLocation>
</comment>
<reference evidence="3" key="2">
    <citation type="submission" date="2020-05" db="UniProtKB">
        <authorList>
            <consortium name="EnsemblMetazoa"/>
        </authorList>
    </citation>
    <scope>IDENTIFICATION</scope>
    <source>
        <strain evidence="3">LVP_AGWG</strain>
    </source>
</reference>
<dbReference type="InterPro" id="IPR039467">
    <property type="entry name" value="TFIIIB_B''_Myb"/>
</dbReference>
<dbReference type="OrthoDB" id="272624at2759"/>
<feature type="compositionally biased region" description="Basic and acidic residues" evidence="2">
    <location>
        <begin position="706"/>
        <end position="716"/>
    </location>
</feature>
<feature type="region of interest" description="Disordered" evidence="2">
    <location>
        <begin position="1"/>
        <end position="178"/>
    </location>
</feature>
<feature type="compositionally biased region" description="Polar residues" evidence="2">
    <location>
        <begin position="144"/>
        <end position="156"/>
    </location>
</feature>
<sequence>MAMRRPRVKVAANLAIRRPTKASAAGPSKESKPVIAPIQPKEDIEEPQVANAEEDLPPSEIAEMKRPACKAEQKPVPASSPVAEQSAFKFPKPVEEPPRITTPAPLPHTPLEINTEEPHSPKKLDSKFAYINALNSPRKRIRTESMTSNKSYSDVSLKSRKTIKQEESQKASDAKRDLRKRLNNIQNIDKQSLTMFDMIYYNPVKNPMKSPALSKKGSMENIPRSVDRERRSVSKSRSPTPAPIMAPPEPPSAPPPLQLTPQIKLGPNGEMILDEASLVVENEREKAIRDSLAKAEIVYMDEFSGNSGYYSRYKRTRDWPPEETIRFYRCLHTIGTDFSMMIQLFPNRTRRDLKLKFKKEERLNLKLVNKALLYPKEFNIEELRQQFEEEDEEIERQREQERQVKAELEEKLRQQKMSKKLQLNQSKNRNPKKRVSKAARVMLDMDKIANAASLVKDTKPRRKRRKVTRNESAADPVVERKRSSTAAVSKPLSEAEEVEDDVFDGNNVSDSEPTGDTSNREDRVPQVESIPYIPNGELDETGVTSVTESSQSITSQANAEVESSDSRLNIEAMDIEVVDENSRSLFAIKAEPAVYPVQLYESASNTSLDAGSVVTLQNLDDSESTVTYRRSKTSGSDQYRGQELSIDSVESKYYGGCEVVYLPEQSSTHPVKTESMYSSGSQLPTPAQSPPLQYELRTVHDPDFEPAKLARVKPDAQESETSQESSYREENNPSPVMVLPDETTPSSDSLQMKPEMESTESPTEDSTDWQESEYSGDQTEQPVYDQEADEEEPRGLGPLEDIDINSLVLVESQDTNDPTKTIYEIYVTDPETGKLSEKPLDVPYDVIENIRSILEGGEE</sequence>
<dbReference type="GO" id="GO:0000126">
    <property type="term" value="C:transcription factor TFIIIB complex"/>
    <property type="evidence" value="ECO:0007669"/>
    <property type="project" value="TreeGrafter"/>
</dbReference>
<keyword evidence="4" id="KW-1185">Reference proteome</keyword>
<feature type="region of interest" description="Disordered" evidence="2">
    <location>
        <begin position="414"/>
        <end position="436"/>
    </location>
</feature>
<dbReference type="EnsemblMetazoa" id="AAEL006998-RC">
    <property type="protein sequence ID" value="AAEL006998-PC"/>
    <property type="gene ID" value="AAEL006998"/>
</dbReference>
<feature type="region of interest" description="Disordered" evidence="2">
    <location>
        <begin position="452"/>
        <end position="539"/>
    </location>
</feature>
<feature type="compositionally biased region" description="Pro residues" evidence="2">
    <location>
        <begin position="240"/>
        <end position="256"/>
    </location>
</feature>
<gene>
    <name evidence="3" type="primary">5568634</name>
</gene>
<dbReference type="PANTHER" id="PTHR22929">
    <property type="entry name" value="RNA POLYMERASE III TRANSCRIPTION INITIATION FACTOR B"/>
    <property type="match status" value="1"/>
</dbReference>
<feature type="compositionally biased region" description="Acidic residues" evidence="2">
    <location>
        <begin position="494"/>
        <end position="503"/>
    </location>
</feature>
<protein>
    <submittedName>
        <fullName evidence="3">Uncharacterized protein</fullName>
    </submittedName>
</protein>
<dbReference type="GO" id="GO:0070898">
    <property type="term" value="P:RNA polymerase III preinitiation complex assembly"/>
    <property type="evidence" value="ECO:0007669"/>
    <property type="project" value="TreeGrafter"/>
</dbReference>
<dbReference type="SUPFAM" id="SSF46689">
    <property type="entry name" value="Homeodomain-like"/>
    <property type="match status" value="1"/>
</dbReference>
<evidence type="ECO:0000313" key="3">
    <source>
        <dbReference type="EnsemblMetazoa" id="AAEL006998-PC"/>
    </source>
</evidence>
<dbReference type="Pfam" id="PF15963">
    <property type="entry name" value="Myb_DNA-bind_7"/>
    <property type="match status" value="1"/>
</dbReference>
<evidence type="ECO:0000256" key="1">
    <source>
        <dbReference type="ARBA" id="ARBA00004123"/>
    </source>
</evidence>
<feature type="region of interest" description="Disordered" evidence="2">
    <location>
        <begin position="666"/>
        <end position="690"/>
    </location>
</feature>
<reference evidence="3 4" key="1">
    <citation type="submission" date="2017-06" db="EMBL/GenBank/DDBJ databases">
        <title>Aedes aegypti genome working group (AGWG) sequencing and assembly.</title>
        <authorList>
            <consortium name="Aedes aegypti Genome Working Group (AGWG)"/>
            <person name="Matthews B.J."/>
        </authorList>
    </citation>
    <scope>NUCLEOTIDE SEQUENCE [LARGE SCALE GENOMIC DNA]</scope>
    <source>
        <strain evidence="3 4">LVP_AGWG</strain>
    </source>
</reference>
<dbReference type="GO" id="GO:0001156">
    <property type="term" value="F:TFIIIC-class transcription factor complex binding"/>
    <property type="evidence" value="ECO:0007669"/>
    <property type="project" value="TreeGrafter"/>
</dbReference>
<feature type="compositionally biased region" description="Basic and acidic residues" evidence="2">
    <location>
        <begin position="62"/>
        <end position="73"/>
    </location>
</feature>
<dbReference type="Proteomes" id="UP000008820">
    <property type="component" value="Chromosome 2"/>
</dbReference>
<dbReference type="AlphaFoldDB" id="A0A6I8TDW9"/>